<accession>A0A3M0IBS1</accession>
<feature type="transmembrane region" description="Helical" evidence="2">
    <location>
        <begin position="172"/>
        <end position="188"/>
    </location>
</feature>
<dbReference type="OrthoDB" id="5240834at2"/>
<comment type="caution">
    <text evidence="3">The sequence shown here is derived from an EMBL/GenBank/DDBJ whole genome shotgun (WGS) entry which is preliminary data.</text>
</comment>
<evidence type="ECO:0000256" key="1">
    <source>
        <dbReference type="SAM" id="MobiDB-lite"/>
    </source>
</evidence>
<organism evidence="3 4">
    <name type="scientific">Streptomyces shenzhenensis</name>
    <dbReference type="NCBI Taxonomy" id="943815"/>
    <lineage>
        <taxon>Bacteria</taxon>
        <taxon>Bacillati</taxon>
        <taxon>Actinomycetota</taxon>
        <taxon>Actinomycetes</taxon>
        <taxon>Kitasatosporales</taxon>
        <taxon>Streptomycetaceae</taxon>
        <taxon>Streptomyces</taxon>
    </lineage>
</organism>
<dbReference type="InterPro" id="IPR018650">
    <property type="entry name" value="STSV1_Orf64"/>
</dbReference>
<keyword evidence="2" id="KW-0472">Membrane</keyword>
<feature type="region of interest" description="Disordered" evidence="1">
    <location>
        <begin position="1"/>
        <end position="30"/>
    </location>
</feature>
<reference evidence="3 4" key="1">
    <citation type="submission" date="2017-11" db="EMBL/GenBank/DDBJ databases">
        <title>Draft genome of actinobacteria isolated from guarana (Paullinia cupana (Mart.) Ducke.</title>
        <authorList>
            <person name="Siqueira K.A."/>
            <person name="Liotti R.G."/>
            <person name="Mendes T.A.O."/>
            <person name="Soares M.A."/>
        </authorList>
    </citation>
    <scope>NUCLEOTIDE SEQUENCE [LARGE SCALE GENOMIC DNA]</scope>
    <source>
        <strain evidence="3 4">193</strain>
    </source>
</reference>
<evidence type="ECO:0008006" key="5">
    <source>
        <dbReference type="Google" id="ProtNLM"/>
    </source>
</evidence>
<evidence type="ECO:0000313" key="3">
    <source>
        <dbReference type="EMBL" id="RMB86284.1"/>
    </source>
</evidence>
<protein>
    <recommendedName>
        <fullName evidence="5">DUF2079 domain-containing protein</fullName>
    </recommendedName>
</protein>
<dbReference type="AlphaFoldDB" id="A0A3M0IBS1"/>
<dbReference type="Proteomes" id="UP000270471">
    <property type="component" value="Unassembled WGS sequence"/>
</dbReference>
<feature type="transmembrane region" description="Helical" evidence="2">
    <location>
        <begin position="338"/>
        <end position="357"/>
    </location>
</feature>
<keyword evidence="2" id="KW-1133">Transmembrane helix</keyword>
<gene>
    <name evidence="3" type="ORF">CTZ28_08440</name>
</gene>
<feature type="transmembrane region" description="Helical" evidence="2">
    <location>
        <begin position="208"/>
        <end position="224"/>
    </location>
</feature>
<feature type="compositionally biased region" description="Polar residues" evidence="1">
    <location>
        <begin position="1"/>
        <end position="19"/>
    </location>
</feature>
<feature type="transmembrane region" description="Helical" evidence="2">
    <location>
        <begin position="369"/>
        <end position="390"/>
    </location>
</feature>
<feature type="transmembrane region" description="Helical" evidence="2">
    <location>
        <begin position="231"/>
        <end position="250"/>
    </location>
</feature>
<keyword evidence="2" id="KW-0812">Transmembrane</keyword>
<proteinExistence type="predicted"/>
<feature type="transmembrane region" description="Helical" evidence="2">
    <location>
        <begin position="145"/>
        <end position="165"/>
    </location>
</feature>
<feature type="transmembrane region" description="Helical" evidence="2">
    <location>
        <begin position="118"/>
        <end position="139"/>
    </location>
</feature>
<name>A0A3M0IBS1_9ACTN</name>
<keyword evidence="4" id="KW-1185">Reference proteome</keyword>
<feature type="transmembrane region" description="Helical" evidence="2">
    <location>
        <begin position="37"/>
        <end position="55"/>
    </location>
</feature>
<feature type="transmembrane region" description="Helical" evidence="2">
    <location>
        <begin position="295"/>
        <end position="318"/>
    </location>
</feature>
<dbReference type="EMBL" id="PENI01000004">
    <property type="protein sequence ID" value="RMB86284.1"/>
    <property type="molecule type" value="Genomic_DNA"/>
</dbReference>
<evidence type="ECO:0000313" key="4">
    <source>
        <dbReference type="Proteomes" id="UP000270471"/>
    </source>
</evidence>
<sequence>MQARSSSISPALPSQQSSAGRKAAPESPYRSPFDGTWWVWAMAGVLFFLYSAVSLRIHQRMLSNSYDLGIFEQVVRSYADGHLPVSELKGPGFPVLGDHFSPALVLVAPFYALHRSAATLLVVQAALIALSVVPLALWARRALGPVAGTVIGACYGLSWGIASAVGFDFHEVAFAAPLLAFSLAALGSDRLTAAACWALPLLLVKEDLGLTVGVIGLVIAWRGARRLGHVTAATGLVGTLLALLVILPAFNPSGSFAYWFLADTPAGAAGASGGSGPLDLLYRGTVGLVAPQTKLSTLVLLLAPTVFLAVRSPLLWVAVPTLVWRLFSNNYVHWGTGYHYSLVLMPIVFAAFVDALVRRGTTVGSLRRYLAAAAAVALMALPSFPFWQLFNPATWRTDPRVAVAHSLMKKIPDDATVQASTYLVPQLTNRTSVSLYGYPVSRPSPQWIMVDTWVAPRWRWPLTYEAERGLLEQARSSGYRTVADRDGFVLLHLTGRPERTPVSGDLNASEHKG</sequence>
<evidence type="ECO:0000256" key="2">
    <source>
        <dbReference type="SAM" id="Phobius"/>
    </source>
</evidence>
<dbReference type="Pfam" id="PF09852">
    <property type="entry name" value="DUF2079"/>
    <property type="match status" value="1"/>
</dbReference>